<dbReference type="PANTHER" id="PTHR15571:SF2">
    <property type="entry name" value="GEM-ASSOCIATED PROTEIN 4"/>
    <property type="match status" value="1"/>
</dbReference>
<dbReference type="GO" id="GO:0006364">
    <property type="term" value="P:rRNA processing"/>
    <property type="evidence" value="ECO:0007669"/>
    <property type="project" value="InterPro"/>
</dbReference>
<dbReference type="GO" id="GO:0000387">
    <property type="term" value="P:spliceosomal snRNP assembly"/>
    <property type="evidence" value="ECO:0007669"/>
    <property type="project" value="InterPro"/>
</dbReference>
<evidence type="ECO:0000313" key="2">
    <source>
        <dbReference type="Proteomes" id="UP001044222"/>
    </source>
</evidence>
<name>A0A9D3RNV6_ANGAN</name>
<keyword evidence="2" id="KW-1185">Reference proteome</keyword>
<evidence type="ECO:0008006" key="3">
    <source>
        <dbReference type="Google" id="ProtNLM"/>
    </source>
</evidence>
<accession>A0A9D3RNV6</accession>
<evidence type="ECO:0000313" key="1">
    <source>
        <dbReference type="EMBL" id="KAG5837240.1"/>
    </source>
</evidence>
<dbReference type="Proteomes" id="UP001044222">
    <property type="component" value="Chromosome 13"/>
</dbReference>
<dbReference type="EMBL" id="JAFIRN010000013">
    <property type="protein sequence ID" value="KAG5837240.1"/>
    <property type="molecule type" value="Genomic_DNA"/>
</dbReference>
<organism evidence="1 2">
    <name type="scientific">Anguilla anguilla</name>
    <name type="common">European freshwater eel</name>
    <name type="synonym">Muraena anguilla</name>
    <dbReference type="NCBI Taxonomy" id="7936"/>
    <lineage>
        <taxon>Eukaryota</taxon>
        <taxon>Metazoa</taxon>
        <taxon>Chordata</taxon>
        <taxon>Craniata</taxon>
        <taxon>Vertebrata</taxon>
        <taxon>Euteleostomi</taxon>
        <taxon>Actinopterygii</taxon>
        <taxon>Neopterygii</taxon>
        <taxon>Teleostei</taxon>
        <taxon>Anguilliformes</taxon>
        <taxon>Anguillidae</taxon>
        <taxon>Anguilla</taxon>
    </lineage>
</organism>
<dbReference type="AlphaFoldDB" id="A0A9D3RNV6"/>
<dbReference type="GO" id="GO:0032797">
    <property type="term" value="C:SMN complex"/>
    <property type="evidence" value="ECO:0007669"/>
    <property type="project" value="InterPro"/>
</dbReference>
<protein>
    <recommendedName>
        <fullName evidence="3">Gem-associated protein 4</fullName>
    </recommendedName>
</protein>
<dbReference type="InterPro" id="IPR033265">
    <property type="entry name" value="GEMIN4"/>
</dbReference>
<comment type="caution">
    <text evidence="1">The sequence shown here is derived from an EMBL/GenBank/DDBJ whole genome shotgun (WGS) entry which is preliminary data.</text>
</comment>
<dbReference type="PANTHER" id="PTHR15571">
    <property type="entry name" value="GEM-ASSOCIATED PROTEIN 4"/>
    <property type="match status" value="1"/>
</dbReference>
<proteinExistence type="predicted"/>
<gene>
    <name evidence="1" type="ORF">ANANG_G00237210</name>
</gene>
<reference evidence="1" key="1">
    <citation type="submission" date="2021-01" db="EMBL/GenBank/DDBJ databases">
        <title>A chromosome-scale assembly of European eel, Anguilla anguilla.</title>
        <authorList>
            <person name="Henkel C."/>
            <person name="Jong-Raadsen S.A."/>
            <person name="Dufour S."/>
            <person name="Weltzien F.-A."/>
            <person name="Palstra A.P."/>
            <person name="Pelster B."/>
            <person name="Spaink H.P."/>
            <person name="Van Den Thillart G.E."/>
            <person name="Jansen H."/>
            <person name="Zahm M."/>
            <person name="Klopp C."/>
            <person name="Cedric C."/>
            <person name="Louis A."/>
            <person name="Berthelot C."/>
            <person name="Parey E."/>
            <person name="Roest Crollius H."/>
            <person name="Montfort J."/>
            <person name="Robinson-Rechavi M."/>
            <person name="Bucao C."/>
            <person name="Bouchez O."/>
            <person name="Gislard M."/>
            <person name="Lluch J."/>
            <person name="Milhes M."/>
            <person name="Lampietro C."/>
            <person name="Lopez Roques C."/>
            <person name="Donnadieu C."/>
            <person name="Braasch I."/>
            <person name="Desvignes T."/>
            <person name="Postlethwait J."/>
            <person name="Bobe J."/>
            <person name="Guiguen Y."/>
            <person name="Dirks R."/>
        </authorList>
    </citation>
    <scope>NUCLEOTIDE SEQUENCE</scope>
    <source>
        <strain evidence="1">Tag_6206</strain>
        <tissue evidence="1">Liver</tissue>
    </source>
</reference>
<sequence>MESESWLSCEKTAILQGGFLLAEKLCNAGKLSDLRKEEWGRVGHPVRQAVISICGDGCGGSQDQVLWRKRIVCILWGKLLEMEEGKDIDSAWKENPFFSVQNALPQVNRVVLYELIKSMGFFKVYVDLLLCFPPAGLCSELAKLVKHIMAESTKEDTQLLLEVWWDLWKASGRQEQALDQVFASQCSHYTTPCTQLSYQTSQRVEPGPNQALTFSCVQSILFSAIEEMRGHMSSDMCPFALSISLDTLYTSFLLDHAVNISPKLYLQSLSRAVCIIERQASMEGCDLMEIIKEEQRELAATHRPPQFRPCGMTLMDAVRTLLTICRAWGEEGLLKIPESEGPHKNALCLTGSLHRMIKALDERTAYEALTEAERRDVDELSCTLRNLAESLSVPDLQCNSVDMVRVAVAIIDQRLERYQDIAHLFASEVNWALSSNEWIGCLKRNKDAFLHKDLLLKLVSILVANCQTSTDIVQCKMLKEIILDIFSGLPPQGKNEALAAVLGSWGKSGLNGSLPLAVSEGFSEELNLSFNSLIQSKAESDLGLAVSAVARVALQDPQATLIRCCHMAVMNLGAETLLAKVLQQLPGLIYPQHSGVEGQNLVRGELLCSCLQEAVQGKLATPREEGQFLNFLATLMQLNVVTEKKEERPSVLPPENVVHAFVLPYLSASSPQSCSLELCLQVLLSALKQEDCIGSAHWLMSCSPFPLLVALCQLLNDSYACWEEPAEGSRCVSMESKDMLIGALKVIDGVVGREVAAAPGVWSRAVFWLHSKLEGLDWTVYFNLKSIFGGHFKNEVPCSLFAVCELSDREWSGLELPQYGQGTGLLAWVECCCMPGLRETMLSSLALDQNCPDQVTMFGKGLLVAVTETLPWCTAEEWRTLLGVLGELLESGRLYVPYSLEYVEFLPLLDLRSFACELRLSVLLLRMFQLLCGASCANWLPARGWVHVGQLYASAVRETVASVKGKLPVPPPALPRGPCVGQEGLFVLTQLFCHVLHVLVMLPGGTEPLFLCALEILTLYQSMMAAYPTSSSGLNRKNTRHFLTTLTDNLESAEMKSALHQKIAQL</sequence>